<dbReference type="Gene3D" id="4.10.49.10">
    <property type="entry name" value="Cytochrome c oxidase subunit VIIc"/>
    <property type="match status" value="1"/>
</dbReference>
<comment type="subunit">
    <text evidence="7">Component of the cytochrome c oxidase (complex IV, CIV), a multisubunit enzyme composed of a catalytic core of 3 subunits and several supernumerary subunits. The complex exists as a monomer or a dimer and forms supercomplexes (SCs) in the inner mitochondrial membrane with ubiquinol-cytochrome c oxidoreductase (cytochrome b-c1 complex, complex III, CIII).</text>
</comment>
<evidence type="ECO:0000256" key="2">
    <source>
        <dbReference type="ARBA" id="ARBA00004673"/>
    </source>
</evidence>
<dbReference type="AlphaFoldDB" id="A0A2S5BFM9"/>
<dbReference type="GO" id="GO:0045277">
    <property type="term" value="C:respiratory chain complex IV"/>
    <property type="evidence" value="ECO:0007669"/>
    <property type="project" value="UniProtKB-UniRule"/>
</dbReference>
<keyword evidence="7" id="KW-1133">Transmembrane helix</keyword>
<keyword evidence="9" id="KW-1185">Reference proteome</keyword>
<accession>A0A2S5BFM9</accession>
<comment type="subcellular location">
    <subcellularLocation>
        <location evidence="1 7">Mitochondrion inner membrane</location>
        <topology evidence="1 7">Single-pass membrane protein</topology>
    </subcellularLocation>
</comment>
<dbReference type="GO" id="GO:0005743">
    <property type="term" value="C:mitochondrial inner membrane"/>
    <property type="evidence" value="ECO:0007669"/>
    <property type="project" value="UniProtKB-SubCell"/>
</dbReference>
<keyword evidence="7" id="KW-0812">Transmembrane</keyword>
<dbReference type="GO" id="GO:0006123">
    <property type="term" value="P:mitochondrial electron transport, cytochrome c to oxygen"/>
    <property type="evidence" value="ECO:0007669"/>
    <property type="project" value="UniProtKB-UniRule"/>
</dbReference>
<reference evidence="8 9" key="1">
    <citation type="journal article" date="2018" name="Front. Microbiol.">
        <title>Prospects for Fungal Bioremediation of Acidic Radioactive Waste Sites: Characterization and Genome Sequence of Rhodotorula taiwanensis MD1149.</title>
        <authorList>
            <person name="Tkavc R."/>
            <person name="Matrosova V.Y."/>
            <person name="Grichenko O.E."/>
            <person name="Gostincar C."/>
            <person name="Volpe R.P."/>
            <person name="Klimenkova P."/>
            <person name="Gaidamakova E.K."/>
            <person name="Zhou C.E."/>
            <person name="Stewart B.J."/>
            <person name="Lyman M.G."/>
            <person name="Malfatti S.A."/>
            <person name="Rubinfeld B."/>
            <person name="Courtot M."/>
            <person name="Singh J."/>
            <person name="Dalgard C.L."/>
            <person name="Hamilton T."/>
            <person name="Frey K.G."/>
            <person name="Gunde-Cimerman N."/>
            <person name="Dugan L."/>
            <person name="Daly M.J."/>
        </authorList>
    </citation>
    <scope>NUCLEOTIDE SEQUENCE [LARGE SCALE GENOMIC DNA]</scope>
    <source>
        <strain evidence="8 9">MD1149</strain>
    </source>
</reference>
<evidence type="ECO:0000256" key="4">
    <source>
        <dbReference type="ARBA" id="ARBA00022792"/>
    </source>
</evidence>
<evidence type="ECO:0000256" key="1">
    <source>
        <dbReference type="ARBA" id="ARBA00004434"/>
    </source>
</evidence>
<evidence type="ECO:0000313" key="9">
    <source>
        <dbReference type="Proteomes" id="UP000237144"/>
    </source>
</evidence>
<evidence type="ECO:0000256" key="3">
    <source>
        <dbReference type="ARBA" id="ARBA00010514"/>
    </source>
</evidence>
<keyword evidence="6 7" id="KW-0472">Membrane</keyword>
<keyword evidence="7" id="KW-0809">Transit peptide</keyword>
<name>A0A2S5BFM9_9BASI</name>
<dbReference type="Pfam" id="PF02935">
    <property type="entry name" value="COX7C"/>
    <property type="match status" value="1"/>
</dbReference>
<proteinExistence type="inferred from homology"/>
<gene>
    <name evidence="8" type="ORF">BMF94_1197</name>
</gene>
<dbReference type="UniPathway" id="UPA00705"/>
<evidence type="ECO:0000313" key="8">
    <source>
        <dbReference type="EMBL" id="POY75575.1"/>
    </source>
</evidence>
<evidence type="ECO:0000256" key="7">
    <source>
        <dbReference type="RuleBase" id="RU368123"/>
    </source>
</evidence>
<evidence type="ECO:0000256" key="6">
    <source>
        <dbReference type="ARBA" id="ARBA00023136"/>
    </source>
</evidence>
<dbReference type="EMBL" id="PJQD01000013">
    <property type="protein sequence ID" value="POY75575.1"/>
    <property type="molecule type" value="Genomic_DNA"/>
</dbReference>
<organism evidence="8 9">
    <name type="scientific">Rhodotorula taiwanensis</name>
    <dbReference type="NCBI Taxonomy" id="741276"/>
    <lineage>
        <taxon>Eukaryota</taxon>
        <taxon>Fungi</taxon>
        <taxon>Dikarya</taxon>
        <taxon>Basidiomycota</taxon>
        <taxon>Pucciniomycotina</taxon>
        <taxon>Microbotryomycetes</taxon>
        <taxon>Sporidiobolales</taxon>
        <taxon>Sporidiobolaceae</taxon>
        <taxon>Rhodotorula</taxon>
    </lineage>
</organism>
<evidence type="ECO:0000256" key="5">
    <source>
        <dbReference type="ARBA" id="ARBA00023128"/>
    </source>
</evidence>
<keyword evidence="4 7" id="KW-0999">Mitochondrion inner membrane</keyword>
<dbReference type="OrthoDB" id="9974841at2759"/>
<dbReference type="SUPFAM" id="SSF81427">
    <property type="entry name" value="Mitochondrial cytochrome c oxidase subunit VIIc (aka VIIIa)"/>
    <property type="match status" value="1"/>
</dbReference>
<dbReference type="InterPro" id="IPR004202">
    <property type="entry name" value="COX7C/Cox8"/>
</dbReference>
<feature type="transmembrane region" description="Helical" evidence="7">
    <location>
        <begin position="49"/>
        <end position="72"/>
    </location>
</feature>
<keyword evidence="5 7" id="KW-0496">Mitochondrion</keyword>
<dbReference type="Proteomes" id="UP000237144">
    <property type="component" value="Unassembled WGS sequence"/>
</dbReference>
<sequence length="78" mass="8695">MSMQRFTSVSVRAVKGRQPSFVSQRAMHVENRVNNNFPFRYEGESKTRFTVGFVSVATIGFSAPFLACAFQLKKAAAT</sequence>
<comment type="function">
    <text evidence="7">Component of the cytochrome c oxidase, the last enzyme in the mitochondrial electron transport chain which drives oxidative phosphorylation. The respiratory chain contains 3 multisubunit complexes succinate dehydrogenase (complex II, CII), ubiquinol-cytochrome c oxidoreductase (cytochrome b-c1 complex, complex III, CIII) and cytochrome c oxidase (complex IV, CIV), that cooperate to transfer electrons derived from NADH and succinate to molecular oxygen, creating an electrochemical gradient over the inner membrane that drives transmembrane transport and the ATP synthase. Cytochrome c oxidase is the component of the respiratory chain that catalyzes the reduction of oxygen to water. Electrons originating from reduced cytochrome c in the intermembrane space (IMS) are transferred via the dinuclear copper A center (CU(A)) of subunit 2 and heme A of subunit 1 to the active site in subunit 1, a binuclear center (BNC) formed by heme A3 and copper B (CU(B)). The BNC reduces molecular oxygen to 2 water molecules using 4 electrons from cytochrome c in the IMS and 4 protons from the mitochondrial matrix.</text>
</comment>
<comment type="pathway">
    <text evidence="2 7">Energy metabolism; oxidative phosphorylation.</text>
</comment>
<protein>
    <recommendedName>
        <fullName evidence="7">Cytochrome c oxidase subunit 8, mitochondrial</fullName>
    </recommendedName>
    <alternativeName>
        <fullName evidence="7">Cytochrome c oxidase polypeptide VIII</fullName>
    </alternativeName>
</protein>
<comment type="caution">
    <text evidence="8">The sequence shown here is derived from an EMBL/GenBank/DDBJ whole genome shotgun (WGS) entry which is preliminary data.</text>
</comment>
<comment type="similarity">
    <text evidence="3 7">Belongs to the cytochrome c oxidase VIIc family.</text>
</comment>
<dbReference type="InterPro" id="IPR036636">
    <property type="entry name" value="COX7C/Cox8_sf"/>
</dbReference>